<evidence type="ECO:0000313" key="8">
    <source>
        <dbReference type="Proteomes" id="UP001162972"/>
    </source>
</evidence>
<keyword evidence="1" id="KW-0597">Phosphoprotein</keyword>
<evidence type="ECO:0000256" key="1">
    <source>
        <dbReference type="ARBA" id="ARBA00022553"/>
    </source>
</evidence>
<dbReference type="InterPro" id="IPR011009">
    <property type="entry name" value="Kinase-like_dom_sf"/>
</dbReference>
<keyword evidence="2" id="KW-0808">Transferase</keyword>
<keyword evidence="5 6" id="KW-0067">ATP-binding</keyword>
<dbReference type="InterPro" id="IPR052101">
    <property type="entry name" value="Plant_StressResp_Kinase"/>
</dbReference>
<evidence type="ECO:0008006" key="9">
    <source>
        <dbReference type="Google" id="ProtNLM"/>
    </source>
</evidence>
<sequence length="173" mass="19242">MRRWLCCTCQVDESYHQHENERLSSTGNFGDGYPKGSKVSAPAKAEVQKEAPHVEVPALSLEELEEKTGNFGSKALIGEGSYGRVYYANLENGKAVAVKKLDVASEPETNVEFFDPEGNLRVLAYEFATMGSLHDILHGRKGVQGAQPGPVLDWMQRVRIVLTWLLAFIQLEF</sequence>
<keyword evidence="4" id="KW-0418">Kinase</keyword>
<protein>
    <recommendedName>
        <fullName evidence="9">Protein kinase domain-containing protein</fullName>
    </recommendedName>
</protein>
<evidence type="ECO:0000256" key="5">
    <source>
        <dbReference type="ARBA" id="ARBA00022840"/>
    </source>
</evidence>
<dbReference type="Proteomes" id="UP001162972">
    <property type="component" value="Chromosome 7"/>
</dbReference>
<evidence type="ECO:0000256" key="2">
    <source>
        <dbReference type="ARBA" id="ARBA00022679"/>
    </source>
</evidence>
<dbReference type="EMBL" id="JAPFFJ010000009">
    <property type="protein sequence ID" value="KAJ6419141.1"/>
    <property type="molecule type" value="Genomic_DNA"/>
</dbReference>
<reference evidence="7 8" key="1">
    <citation type="journal article" date="2023" name="Int. J. Mol. Sci.">
        <title>De Novo Assembly and Annotation of 11 Diverse Shrub Willow (Salix) Genomes Reveals Novel Gene Organization in Sex-Linked Regions.</title>
        <authorList>
            <person name="Hyden B."/>
            <person name="Feng K."/>
            <person name="Yates T.B."/>
            <person name="Jawdy S."/>
            <person name="Cereghino C."/>
            <person name="Smart L.B."/>
            <person name="Muchero W."/>
        </authorList>
    </citation>
    <scope>NUCLEOTIDE SEQUENCE [LARGE SCALE GENOMIC DNA]</scope>
    <source>
        <tissue evidence="7">Shoot tip</tissue>
    </source>
</reference>
<dbReference type="AlphaFoldDB" id="A0AAD6P7M4"/>
<gene>
    <name evidence="7" type="ORF">OIU84_029283</name>
</gene>
<dbReference type="GO" id="GO:0016301">
    <property type="term" value="F:kinase activity"/>
    <property type="evidence" value="ECO:0007669"/>
    <property type="project" value="UniProtKB-KW"/>
</dbReference>
<dbReference type="SUPFAM" id="SSF56112">
    <property type="entry name" value="Protein kinase-like (PK-like)"/>
    <property type="match status" value="1"/>
</dbReference>
<accession>A0AAD6P7M4</accession>
<comment type="caution">
    <text evidence="7">The sequence shown here is derived from an EMBL/GenBank/DDBJ whole genome shotgun (WGS) entry which is preliminary data.</text>
</comment>
<keyword evidence="8" id="KW-1185">Reference proteome</keyword>
<dbReference type="GO" id="GO:0005524">
    <property type="term" value="F:ATP binding"/>
    <property type="evidence" value="ECO:0007669"/>
    <property type="project" value="UniProtKB-UniRule"/>
</dbReference>
<dbReference type="Gene3D" id="3.30.200.20">
    <property type="entry name" value="Phosphorylase Kinase, domain 1"/>
    <property type="match status" value="1"/>
</dbReference>
<evidence type="ECO:0000256" key="3">
    <source>
        <dbReference type="ARBA" id="ARBA00022741"/>
    </source>
</evidence>
<keyword evidence="3 6" id="KW-0547">Nucleotide-binding</keyword>
<dbReference type="PROSITE" id="PS00107">
    <property type="entry name" value="PROTEIN_KINASE_ATP"/>
    <property type="match status" value="1"/>
</dbReference>
<dbReference type="PANTHER" id="PTHR47983:SF7">
    <property type="entry name" value="PROTEIN KINASE SUPERFAMILY PROTEIN"/>
    <property type="match status" value="1"/>
</dbReference>
<proteinExistence type="predicted"/>
<evidence type="ECO:0000313" key="7">
    <source>
        <dbReference type="EMBL" id="KAJ6419141.1"/>
    </source>
</evidence>
<evidence type="ECO:0000256" key="4">
    <source>
        <dbReference type="ARBA" id="ARBA00022777"/>
    </source>
</evidence>
<feature type="binding site" evidence="6">
    <location>
        <position position="100"/>
    </location>
    <ligand>
        <name>ATP</name>
        <dbReference type="ChEBI" id="CHEBI:30616"/>
    </ligand>
</feature>
<dbReference type="PANTHER" id="PTHR47983">
    <property type="entry name" value="PTO-INTERACTING PROTEIN 1-LIKE"/>
    <property type="match status" value="1"/>
</dbReference>
<organism evidence="7 8">
    <name type="scientific">Salix udensis</name>
    <dbReference type="NCBI Taxonomy" id="889485"/>
    <lineage>
        <taxon>Eukaryota</taxon>
        <taxon>Viridiplantae</taxon>
        <taxon>Streptophyta</taxon>
        <taxon>Embryophyta</taxon>
        <taxon>Tracheophyta</taxon>
        <taxon>Spermatophyta</taxon>
        <taxon>Magnoliopsida</taxon>
        <taxon>eudicotyledons</taxon>
        <taxon>Gunneridae</taxon>
        <taxon>Pentapetalae</taxon>
        <taxon>rosids</taxon>
        <taxon>fabids</taxon>
        <taxon>Malpighiales</taxon>
        <taxon>Salicaceae</taxon>
        <taxon>Saliceae</taxon>
        <taxon>Salix</taxon>
    </lineage>
</organism>
<evidence type="ECO:0000256" key="6">
    <source>
        <dbReference type="PROSITE-ProRule" id="PRU10141"/>
    </source>
</evidence>
<name>A0AAD6P7M4_9ROSI</name>
<dbReference type="InterPro" id="IPR017441">
    <property type="entry name" value="Protein_kinase_ATP_BS"/>
</dbReference>